<dbReference type="Gene3D" id="1.25.40.10">
    <property type="entry name" value="Tetratricopeptide repeat domain"/>
    <property type="match status" value="3"/>
</dbReference>
<dbReference type="PANTHER" id="PTHR43751:SF3">
    <property type="entry name" value="SULFATASE N-TERMINAL DOMAIN-CONTAINING PROTEIN"/>
    <property type="match status" value="1"/>
</dbReference>
<dbReference type="SUPFAM" id="SSF53649">
    <property type="entry name" value="Alkaline phosphatase-like"/>
    <property type="match status" value="1"/>
</dbReference>
<evidence type="ECO:0000256" key="1">
    <source>
        <dbReference type="PROSITE-ProRule" id="PRU00339"/>
    </source>
</evidence>
<dbReference type="InterPro" id="IPR000917">
    <property type="entry name" value="Sulfatase_N"/>
</dbReference>
<feature type="domain" description="Sulfatase N-terminal" evidence="2">
    <location>
        <begin position="36"/>
        <end position="308"/>
    </location>
</feature>
<proteinExistence type="predicted"/>
<protein>
    <recommendedName>
        <fullName evidence="2">Sulfatase N-terminal domain-containing protein</fullName>
    </recommendedName>
</protein>
<evidence type="ECO:0000313" key="3">
    <source>
        <dbReference type="EMBL" id="OGF63838.1"/>
    </source>
</evidence>
<dbReference type="SMART" id="SM00028">
    <property type="entry name" value="TPR"/>
    <property type="match status" value="6"/>
</dbReference>
<dbReference type="Pfam" id="PF00515">
    <property type="entry name" value="TPR_1"/>
    <property type="match status" value="1"/>
</dbReference>
<sequence>MKIRDINQLHLGISAVVILLLTTPLFCSILPQMGKPNIILITVDTTRSDHLGIYGYKKPISPNIDRIVRDCVIFDQAVTPVPLTLPSHASILTGSYPAYHNVHDNSVYQLSQDAVTIGEVLQKNGYTTAAFVAAYVLHRRFGLNQGFNYYNDDFSEGRRSELIYAERDAKSMTDAVLKWMNSGVKQPLFLWVHYYDPHDPYTPPQVYSKKMGNDYDGEINYMDEQVGRLLDFLKNKKMLNNSMIIMVGDHGEGLNEHKELYHGIFLYDTTVRVPLIVCSSKFGKTQKRLNAQVSVMDIFSTVLDYVGIQGYKKSQGKSLIPMINNQESQELPIYLETMLPYFTYGLSPMEGVRTSAYKFIKSPKSELYDMEKDRKENTNLYISNAVIAKKMLNKMHFVKSKIPPPLKMRMMSMDPESIAVLQSLGYISTPAPSPSPKAKLEDPKDHYEVFTQFTEAQDAMAEGKYENAIKILQQVKKALPACHLAGTMLGLANMQLGNYQEAIKYYNEEKSALKEIAYFSIGNVYFKMRDFDNAKKQYEEALKLNPELVEAYIASGEISVLTGKVEEAEALLAKADKLKVNDSKLRYLQGLIQAVKQNYPAAEEYFKEAIELNPSYGMAYACLGKLYAEKGDMPAAIRYYDIAIQLMPGNRDVLLQLASIYMKPGSTNVTEAFRLFKKALELDPNAPDAANIRAMIKNLQGMMVPK</sequence>
<feature type="repeat" description="TPR" evidence="1">
    <location>
        <begin position="515"/>
        <end position="548"/>
    </location>
</feature>
<feature type="repeat" description="TPR" evidence="1">
    <location>
        <begin position="583"/>
        <end position="616"/>
    </location>
</feature>
<dbReference type="Pfam" id="PF00884">
    <property type="entry name" value="Sulfatase"/>
    <property type="match status" value="1"/>
</dbReference>
<dbReference type="EMBL" id="MFGW01000146">
    <property type="protein sequence ID" value="OGF63838.1"/>
    <property type="molecule type" value="Genomic_DNA"/>
</dbReference>
<dbReference type="InterPro" id="IPR052701">
    <property type="entry name" value="GAG_Ulvan_Degrading_Sulfatases"/>
</dbReference>
<dbReference type="CDD" id="cd16148">
    <property type="entry name" value="sulfatase_like"/>
    <property type="match status" value="1"/>
</dbReference>
<dbReference type="InterPro" id="IPR017850">
    <property type="entry name" value="Alkaline_phosphatase_core_sf"/>
</dbReference>
<dbReference type="SUPFAM" id="SSF81901">
    <property type="entry name" value="HCP-like"/>
    <property type="match status" value="1"/>
</dbReference>
<dbReference type="InterPro" id="IPR019734">
    <property type="entry name" value="TPR_rpt"/>
</dbReference>
<dbReference type="Gene3D" id="3.40.720.10">
    <property type="entry name" value="Alkaline Phosphatase, subunit A"/>
    <property type="match status" value="2"/>
</dbReference>
<dbReference type="PROSITE" id="PS50005">
    <property type="entry name" value="TPR"/>
    <property type="match status" value="3"/>
</dbReference>
<dbReference type="Pfam" id="PF13432">
    <property type="entry name" value="TPR_16"/>
    <property type="match status" value="2"/>
</dbReference>
<reference evidence="3 4" key="1">
    <citation type="journal article" date="2016" name="Nat. Commun.">
        <title>Thousands of microbial genomes shed light on interconnected biogeochemical processes in an aquifer system.</title>
        <authorList>
            <person name="Anantharaman K."/>
            <person name="Brown C.T."/>
            <person name="Hug L.A."/>
            <person name="Sharon I."/>
            <person name="Castelle C.J."/>
            <person name="Probst A.J."/>
            <person name="Thomas B.C."/>
            <person name="Singh A."/>
            <person name="Wilkins M.J."/>
            <person name="Karaoz U."/>
            <person name="Brodie E.L."/>
            <person name="Williams K.H."/>
            <person name="Hubbard S.S."/>
            <person name="Banfield J.F."/>
        </authorList>
    </citation>
    <scope>NUCLEOTIDE SEQUENCE [LARGE SCALE GENOMIC DNA]</scope>
</reference>
<dbReference type="Proteomes" id="UP000178943">
    <property type="component" value="Unassembled WGS sequence"/>
</dbReference>
<evidence type="ECO:0000313" key="4">
    <source>
        <dbReference type="Proteomes" id="UP000178943"/>
    </source>
</evidence>
<comment type="caution">
    <text evidence="3">The sequence shown here is derived from an EMBL/GenBank/DDBJ whole genome shotgun (WGS) entry which is preliminary data.</text>
</comment>
<name>A0A1F5VKW4_9BACT</name>
<keyword evidence="1" id="KW-0802">TPR repeat</keyword>
<dbReference type="AlphaFoldDB" id="A0A1F5VKW4"/>
<dbReference type="InterPro" id="IPR011990">
    <property type="entry name" value="TPR-like_helical_dom_sf"/>
</dbReference>
<accession>A0A1F5VKW4</accession>
<feature type="repeat" description="TPR" evidence="1">
    <location>
        <begin position="617"/>
        <end position="650"/>
    </location>
</feature>
<dbReference type="PANTHER" id="PTHR43751">
    <property type="entry name" value="SULFATASE"/>
    <property type="match status" value="1"/>
</dbReference>
<dbReference type="STRING" id="1817863.A2Y62_21575"/>
<evidence type="ECO:0000259" key="2">
    <source>
        <dbReference type="Pfam" id="PF00884"/>
    </source>
</evidence>
<dbReference type="PROSITE" id="PS50293">
    <property type="entry name" value="TPR_REGION"/>
    <property type="match status" value="1"/>
</dbReference>
<organism evidence="3 4">
    <name type="scientific">Candidatus Fischerbacteria bacterium RBG_13_37_8</name>
    <dbReference type="NCBI Taxonomy" id="1817863"/>
    <lineage>
        <taxon>Bacteria</taxon>
        <taxon>Candidatus Fischeribacteriota</taxon>
    </lineage>
</organism>
<gene>
    <name evidence="3" type="ORF">A2Y62_21575</name>
</gene>